<gene>
    <name evidence="1" type="ORF">GCM10020369_49730</name>
</gene>
<evidence type="ECO:0000313" key="1">
    <source>
        <dbReference type="EMBL" id="GAA3391510.1"/>
    </source>
</evidence>
<comment type="caution">
    <text evidence="1">The sequence shown here is derived from an EMBL/GenBank/DDBJ whole genome shotgun (WGS) entry which is preliminary data.</text>
</comment>
<evidence type="ECO:0008006" key="3">
    <source>
        <dbReference type="Google" id="ProtNLM"/>
    </source>
</evidence>
<protein>
    <recommendedName>
        <fullName evidence="3">Restriction endonuclease domain-containing protein</fullName>
    </recommendedName>
</protein>
<sequence>MWAATRMRQWPGVIATPPAQWGLVVDEGGEVVVGRYPDVLVDGTSLANDPVFVGVPHAIVEVWSPTSTLAEMNRKRREYREGGAPVFIEAF</sequence>
<dbReference type="SUPFAM" id="SSF52980">
    <property type="entry name" value="Restriction endonuclease-like"/>
    <property type="match status" value="1"/>
</dbReference>
<keyword evidence="2" id="KW-1185">Reference proteome</keyword>
<dbReference type="EMBL" id="BAAAYN010000033">
    <property type="protein sequence ID" value="GAA3391510.1"/>
    <property type="molecule type" value="Genomic_DNA"/>
</dbReference>
<name>A0ABP6T2H5_9ACTN</name>
<evidence type="ECO:0000313" key="2">
    <source>
        <dbReference type="Proteomes" id="UP001501676"/>
    </source>
</evidence>
<dbReference type="Proteomes" id="UP001501676">
    <property type="component" value="Unassembled WGS sequence"/>
</dbReference>
<proteinExistence type="predicted"/>
<reference evidence="2" key="1">
    <citation type="journal article" date="2019" name="Int. J. Syst. Evol. Microbiol.">
        <title>The Global Catalogue of Microorganisms (GCM) 10K type strain sequencing project: providing services to taxonomists for standard genome sequencing and annotation.</title>
        <authorList>
            <consortium name="The Broad Institute Genomics Platform"/>
            <consortium name="The Broad Institute Genome Sequencing Center for Infectious Disease"/>
            <person name="Wu L."/>
            <person name="Ma J."/>
        </authorList>
    </citation>
    <scope>NUCLEOTIDE SEQUENCE [LARGE SCALE GENOMIC DNA]</scope>
    <source>
        <strain evidence="2">JCM 9458</strain>
    </source>
</reference>
<dbReference type="InterPro" id="IPR011335">
    <property type="entry name" value="Restrct_endonuc-II-like"/>
</dbReference>
<dbReference type="Gene3D" id="3.90.1570.10">
    <property type="entry name" value="tt1808, chain A"/>
    <property type="match status" value="1"/>
</dbReference>
<dbReference type="InterPro" id="IPR012296">
    <property type="entry name" value="Nuclease_put_TT1808"/>
</dbReference>
<accession>A0ABP6T2H5</accession>
<organism evidence="1 2">
    <name type="scientific">Cryptosporangium minutisporangium</name>
    <dbReference type="NCBI Taxonomy" id="113569"/>
    <lineage>
        <taxon>Bacteria</taxon>
        <taxon>Bacillati</taxon>
        <taxon>Actinomycetota</taxon>
        <taxon>Actinomycetes</taxon>
        <taxon>Cryptosporangiales</taxon>
        <taxon>Cryptosporangiaceae</taxon>
        <taxon>Cryptosporangium</taxon>
    </lineage>
</organism>